<dbReference type="Gene3D" id="1.10.10.10">
    <property type="entry name" value="Winged helix-like DNA-binding domain superfamily/Winged helix DNA-binding domain"/>
    <property type="match status" value="1"/>
</dbReference>
<dbReference type="EMBL" id="BMGJ01000003">
    <property type="protein sequence ID" value="GGD58296.1"/>
    <property type="molecule type" value="Genomic_DNA"/>
</dbReference>
<keyword evidence="2" id="KW-0805">Transcription regulation</keyword>
<accession>A0ABQ1R539</accession>
<sequence length="327" mass="36020">MSTTTPSTQTCRSAVLPTLDPDMLRSFVAIAETGSMTKAARIVFRTPAAISMQVKKLEEVLQRKLLERMSRSIALTPDGELLLRYSRQLLKLNEELVSQFLCPRLNGKVTLGMPEQYGTHELPAILSQFAKSHPSVQVDVVLGKSIEIKQRFENGEIDLALVSHNLHVTPDTILKTVRLEKLVWAVNKNSNVIHQSSLPLALAEHGCPWRTLALEALDEAGIDYRIAYSSENCTGQLAAVMADLAVAAVPESLVKPPLKKLGHTNRLPEIGNAQTSLMLNSSASEVTLALKDFILQVLDPRDMKAEPSESENESQGCIRDTLEHLKI</sequence>
<evidence type="ECO:0000256" key="4">
    <source>
        <dbReference type="ARBA" id="ARBA00023163"/>
    </source>
</evidence>
<comment type="caution">
    <text evidence="6">The sequence shown here is derived from an EMBL/GenBank/DDBJ whole genome shotgun (WGS) entry which is preliminary data.</text>
</comment>
<dbReference type="SUPFAM" id="SSF53850">
    <property type="entry name" value="Periplasmic binding protein-like II"/>
    <property type="match status" value="1"/>
</dbReference>
<dbReference type="PANTHER" id="PTHR30579">
    <property type="entry name" value="TRANSCRIPTIONAL REGULATOR"/>
    <property type="match status" value="1"/>
</dbReference>
<proteinExistence type="inferred from homology"/>
<evidence type="ECO:0000256" key="2">
    <source>
        <dbReference type="ARBA" id="ARBA00023015"/>
    </source>
</evidence>
<dbReference type="PROSITE" id="PS50931">
    <property type="entry name" value="HTH_LYSR"/>
    <property type="match status" value="1"/>
</dbReference>
<dbReference type="InterPro" id="IPR036390">
    <property type="entry name" value="WH_DNA-bd_sf"/>
</dbReference>
<evidence type="ECO:0000256" key="3">
    <source>
        <dbReference type="ARBA" id="ARBA00023125"/>
    </source>
</evidence>
<dbReference type="SUPFAM" id="SSF46785">
    <property type="entry name" value="Winged helix' DNA-binding domain"/>
    <property type="match status" value="1"/>
</dbReference>
<dbReference type="Proteomes" id="UP000614272">
    <property type="component" value="Unassembled WGS sequence"/>
</dbReference>
<organism evidence="6 7">
    <name type="scientific">Lacimicrobium alkaliphilum</name>
    <dbReference type="NCBI Taxonomy" id="1526571"/>
    <lineage>
        <taxon>Bacteria</taxon>
        <taxon>Pseudomonadati</taxon>
        <taxon>Pseudomonadota</taxon>
        <taxon>Gammaproteobacteria</taxon>
        <taxon>Alteromonadales</taxon>
        <taxon>Alteromonadaceae</taxon>
        <taxon>Lacimicrobium</taxon>
    </lineage>
</organism>
<protein>
    <submittedName>
        <fullName evidence="6">LysR family transcriptional regulator</fullName>
    </submittedName>
</protein>
<evidence type="ECO:0000313" key="7">
    <source>
        <dbReference type="Proteomes" id="UP000614272"/>
    </source>
</evidence>
<name>A0ABQ1R539_9ALTE</name>
<dbReference type="Pfam" id="PF00126">
    <property type="entry name" value="HTH_1"/>
    <property type="match status" value="1"/>
</dbReference>
<dbReference type="RefSeq" id="WP_099035610.1">
    <property type="nucleotide sequence ID" value="NZ_BMGJ01000003.1"/>
</dbReference>
<dbReference type="PANTHER" id="PTHR30579:SF7">
    <property type="entry name" value="HTH-TYPE TRANSCRIPTIONAL REGULATOR LRHA-RELATED"/>
    <property type="match status" value="1"/>
</dbReference>
<dbReference type="Gene3D" id="3.40.190.10">
    <property type="entry name" value="Periplasmic binding protein-like II"/>
    <property type="match status" value="2"/>
</dbReference>
<dbReference type="InterPro" id="IPR036388">
    <property type="entry name" value="WH-like_DNA-bd_sf"/>
</dbReference>
<dbReference type="InterPro" id="IPR050176">
    <property type="entry name" value="LTTR"/>
</dbReference>
<comment type="similarity">
    <text evidence="1">Belongs to the LysR transcriptional regulatory family.</text>
</comment>
<evidence type="ECO:0000256" key="1">
    <source>
        <dbReference type="ARBA" id="ARBA00009437"/>
    </source>
</evidence>
<dbReference type="InterPro" id="IPR005119">
    <property type="entry name" value="LysR_subst-bd"/>
</dbReference>
<feature type="domain" description="HTH lysR-type" evidence="5">
    <location>
        <begin position="19"/>
        <end position="76"/>
    </location>
</feature>
<reference evidence="7" key="1">
    <citation type="journal article" date="2019" name="Int. J. Syst. Evol. Microbiol.">
        <title>The Global Catalogue of Microorganisms (GCM) 10K type strain sequencing project: providing services to taxonomists for standard genome sequencing and annotation.</title>
        <authorList>
            <consortium name="The Broad Institute Genomics Platform"/>
            <consortium name="The Broad Institute Genome Sequencing Center for Infectious Disease"/>
            <person name="Wu L."/>
            <person name="Ma J."/>
        </authorList>
    </citation>
    <scope>NUCLEOTIDE SEQUENCE [LARGE SCALE GENOMIC DNA]</scope>
    <source>
        <strain evidence="7">CGMCC 1.12923</strain>
    </source>
</reference>
<keyword evidence="4" id="KW-0804">Transcription</keyword>
<evidence type="ECO:0000313" key="6">
    <source>
        <dbReference type="EMBL" id="GGD58296.1"/>
    </source>
</evidence>
<dbReference type="InterPro" id="IPR000847">
    <property type="entry name" value="LysR_HTH_N"/>
</dbReference>
<gene>
    <name evidence="6" type="ORF">GCM10011357_12040</name>
</gene>
<keyword evidence="7" id="KW-1185">Reference proteome</keyword>
<dbReference type="Pfam" id="PF03466">
    <property type="entry name" value="LysR_substrate"/>
    <property type="match status" value="1"/>
</dbReference>
<keyword evidence="3" id="KW-0238">DNA-binding</keyword>
<evidence type="ECO:0000259" key="5">
    <source>
        <dbReference type="PROSITE" id="PS50931"/>
    </source>
</evidence>